<sequence>MDITQASAFAQKHDLDIDDWLELTEVAIGQFGAYRVDSSGVFFHPNEKSEEHGWSAEQIKAAGPTYAVDKNVKPSSLALSQAKPVLAKAQSQKQMRQDNKSNLTFPCTPQELVDFFDKDVSGDLYGCLPENFRAAVGNPQSILQTRNTKILSTCAELGFDALAIPYGGKRAIKEKCLNQTAVRFTDSTFDSAWKEASKLGIVRVENRDAYARRPK</sequence>
<comment type="caution">
    <text evidence="1">The sequence shown here is derived from an EMBL/GenBank/DDBJ whole genome shotgun (WGS) entry which is preliminary data.</text>
</comment>
<keyword evidence="2" id="KW-1185">Reference proteome</keyword>
<name>A0ABQ1DTC3_PSECI</name>
<gene>
    <name evidence="1" type="ORF">PSCICP_41300</name>
</gene>
<dbReference type="GeneID" id="45540972"/>
<accession>A0ABQ1DTC3</accession>
<evidence type="ECO:0000313" key="1">
    <source>
        <dbReference type="EMBL" id="GFM94158.1"/>
    </source>
</evidence>
<dbReference type="EMBL" id="BLWA01000014">
    <property type="protein sequence ID" value="GFM94158.1"/>
    <property type="molecule type" value="Genomic_DNA"/>
</dbReference>
<evidence type="ECO:0000313" key="2">
    <source>
        <dbReference type="Proteomes" id="UP000614982"/>
    </source>
</evidence>
<dbReference type="RefSeq" id="WP_025258582.1">
    <property type="nucleotide sequence ID" value="NZ_BLWA01000014.1"/>
</dbReference>
<organism evidence="1 2">
    <name type="scientific">Pseudomonas cichorii</name>
    <dbReference type="NCBI Taxonomy" id="36746"/>
    <lineage>
        <taxon>Bacteria</taxon>
        <taxon>Pseudomonadati</taxon>
        <taxon>Pseudomonadota</taxon>
        <taxon>Gammaproteobacteria</taxon>
        <taxon>Pseudomonadales</taxon>
        <taxon>Pseudomonadaceae</taxon>
        <taxon>Pseudomonas</taxon>
    </lineage>
</organism>
<dbReference type="Proteomes" id="UP000614982">
    <property type="component" value="Unassembled WGS sequence"/>
</dbReference>
<proteinExistence type="predicted"/>
<reference evidence="1 2" key="1">
    <citation type="submission" date="2020-05" db="EMBL/GenBank/DDBJ databases">
        <title>Genetic diversity of Pseudomonas cichorii.</title>
        <authorList>
            <person name="Tani S."/>
            <person name="Yagi H."/>
            <person name="Hashimoto S."/>
            <person name="Iiyama K."/>
            <person name="Furuya N."/>
        </authorList>
    </citation>
    <scope>NUCLEOTIDE SEQUENCE [LARGE SCALE GENOMIC DNA]</scope>
    <source>
        <strain evidence="1 2">LMG 2162</strain>
    </source>
</reference>
<protein>
    <submittedName>
        <fullName evidence="1">Uncharacterized protein</fullName>
    </submittedName>
</protein>